<feature type="compositionally biased region" description="Basic and acidic residues" evidence="1">
    <location>
        <begin position="41"/>
        <end position="51"/>
    </location>
</feature>
<evidence type="ECO:0000313" key="2">
    <source>
        <dbReference type="EMBL" id="EGZ14887.1"/>
    </source>
</evidence>
<evidence type="ECO:0000256" key="1">
    <source>
        <dbReference type="SAM" id="MobiDB-lite"/>
    </source>
</evidence>
<organism evidence="2 3">
    <name type="scientific">Phytophthora sojae (strain P6497)</name>
    <name type="common">Soybean stem and root rot agent</name>
    <name type="synonym">Phytophthora megasperma f. sp. glycines</name>
    <dbReference type="NCBI Taxonomy" id="1094619"/>
    <lineage>
        <taxon>Eukaryota</taxon>
        <taxon>Sar</taxon>
        <taxon>Stramenopiles</taxon>
        <taxon>Oomycota</taxon>
        <taxon>Peronosporomycetes</taxon>
        <taxon>Peronosporales</taxon>
        <taxon>Peronosporaceae</taxon>
        <taxon>Phytophthora</taxon>
    </lineage>
</organism>
<dbReference type="EMBL" id="JH159155">
    <property type="protein sequence ID" value="EGZ14887.1"/>
    <property type="molecule type" value="Genomic_DNA"/>
</dbReference>
<dbReference type="RefSeq" id="XP_009528636.1">
    <property type="nucleotide sequence ID" value="XM_009530341.1"/>
</dbReference>
<sequence length="51" mass="5711">APYVRKATDKCIVPYSGPDEPAKPPPRPTDRYTGRTVGMPPEHREYTATHC</sequence>
<gene>
    <name evidence="2" type="ORF">PHYSODRAFT_505125</name>
</gene>
<accession>G4ZKW9</accession>
<feature type="region of interest" description="Disordered" evidence="1">
    <location>
        <begin position="1"/>
        <end position="51"/>
    </location>
</feature>
<protein>
    <submittedName>
        <fullName evidence="2">Uncharacterized protein</fullName>
    </submittedName>
</protein>
<keyword evidence="3" id="KW-1185">Reference proteome</keyword>
<dbReference type="AlphaFoldDB" id="G4ZKW9"/>
<dbReference type="InParanoid" id="G4ZKW9"/>
<dbReference type="KEGG" id="psoj:PHYSODRAFT_505125"/>
<reference evidence="2 3" key="1">
    <citation type="journal article" date="2006" name="Science">
        <title>Phytophthora genome sequences uncover evolutionary origins and mechanisms of pathogenesis.</title>
        <authorList>
            <person name="Tyler B.M."/>
            <person name="Tripathy S."/>
            <person name="Zhang X."/>
            <person name="Dehal P."/>
            <person name="Jiang R.H."/>
            <person name="Aerts A."/>
            <person name="Arredondo F.D."/>
            <person name="Baxter L."/>
            <person name="Bensasson D."/>
            <person name="Beynon J.L."/>
            <person name="Chapman J."/>
            <person name="Damasceno C.M."/>
            <person name="Dorrance A.E."/>
            <person name="Dou D."/>
            <person name="Dickerman A.W."/>
            <person name="Dubchak I.L."/>
            <person name="Garbelotto M."/>
            <person name="Gijzen M."/>
            <person name="Gordon S.G."/>
            <person name="Govers F."/>
            <person name="Grunwald N.J."/>
            <person name="Huang W."/>
            <person name="Ivors K.L."/>
            <person name="Jones R.W."/>
            <person name="Kamoun S."/>
            <person name="Krampis K."/>
            <person name="Lamour K.H."/>
            <person name="Lee M.K."/>
            <person name="McDonald W.H."/>
            <person name="Medina M."/>
            <person name="Meijer H.J."/>
            <person name="Nordberg E.K."/>
            <person name="Maclean D.J."/>
            <person name="Ospina-Giraldo M.D."/>
            <person name="Morris P.F."/>
            <person name="Phuntumart V."/>
            <person name="Putnam N.H."/>
            <person name="Rash S."/>
            <person name="Rose J.K."/>
            <person name="Sakihama Y."/>
            <person name="Salamov A.A."/>
            <person name="Savidor A."/>
            <person name="Scheuring C.F."/>
            <person name="Smith B.M."/>
            <person name="Sobral B.W."/>
            <person name="Terry A."/>
            <person name="Torto-Alalibo T.A."/>
            <person name="Win J."/>
            <person name="Xu Z."/>
            <person name="Zhang H."/>
            <person name="Grigoriev I.V."/>
            <person name="Rokhsar D.S."/>
            <person name="Boore J.L."/>
        </authorList>
    </citation>
    <scope>NUCLEOTIDE SEQUENCE [LARGE SCALE GENOMIC DNA]</scope>
    <source>
        <strain evidence="2 3">P6497</strain>
    </source>
</reference>
<dbReference type="GeneID" id="20658438"/>
<feature type="non-terminal residue" evidence="2">
    <location>
        <position position="1"/>
    </location>
</feature>
<dbReference type="Proteomes" id="UP000002640">
    <property type="component" value="Unassembled WGS sequence"/>
</dbReference>
<name>G4ZKW9_PHYSP</name>
<evidence type="ECO:0000313" key="3">
    <source>
        <dbReference type="Proteomes" id="UP000002640"/>
    </source>
</evidence>
<proteinExistence type="predicted"/>